<dbReference type="SUPFAM" id="SSF53756">
    <property type="entry name" value="UDP-Glycosyltransferase/glycogen phosphorylase"/>
    <property type="match status" value="1"/>
</dbReference>
<evidence type="ECO:0008006" key="5">
    <source>
        <dbReference type="Google" id="ProtNLM"/>
    </source>
</evidence>
<dbReference type="AlphaFoldDB" id="A0A916TMZ6"/>
<keyword evidence="4" id="KW-1185">Reference proteome</keyword>
<name>A0A916TMZ6_9HYPH</name>
<dbReference type="Proteomes" id="UP000605148">
    <property type="component" value="Unassembled WGS sequence"/>
</dbReference>
<evidence type="ECO:0000259" key="1">
    <source>
        <dbReference type="Pfam" id="PF00534"/>
    </source>
</evidence>
<dbReference type="RefSeq" id="WP_150497580.1">
    <property type="nucleotide sequence ID" value="NZ_BMFA01000014.1"/>
</dbReference>
<accession>A0A916TMZ6</accession>
<reference evidence="3" key="1">
    <citation type="journal article" date="2014" name="Int. J. Syst. Evol. Microbiol.">
        <title>Complete genome sequence of Corynebacterium casei LMG S-19264T (=DSM 44701T), isolated from a smear-ripened cheese.</title>
        <authorList>
            <consortium name="US DOE Joint Genome Institute (JGI-PGF)"/>
            <person name="Walter F."/>
            <person name="Albersmeier A."/>
            <person name="Kalinowski J."/>
            <person name="Ruckert C."/>
        </authorList>
    </citation>
    <scope>NUCLEOTIDE SEQUENCE</scope>
    <source>
        <strain evidence="3">CGMCC 1.12426</strain>
    </source>
</reference>
<dbReference type="PANTHER" id="PTHR12526">
    <property type="entry name" value="GLYCOSYLTRANSFERASE"/>
    <property type="match status" value="1"/>
</dbReference>
<dbReference type="Gene3D" id="3.40.50.2000">
    <property type="entry name" value="Glycogen Phosphorylase B"/>
    <property type="match status" value="2"/>
</dbReference>
<gene>
    <name evidence="3" type="ORF">GCM10011316_36380</name>
</gene>
<dbReference type="OrthoDB" id="7847955at2"/>
<evidence type="ECO:0000313" key="3">
    <source>
        <dbReference type="EMBL" id="GGB61112.1"/>
    </source>
</evidence>
<dbReference type="InterPro" id="IPR028098">
    <property type="entry name" value="Glyco_trans_4-like_N"/>
</dbReference>
<dbReference type="GO" id="GO:0016757">
    <property type="term" value="F:glycosyltransferase activity"/>
    <property type="evidence" value="ECO:0007669"/>
    <property type="project" value="InterPro"/>
</dbReference>
<dbReference type="CDD" id="cd03801">
    <property type="entry name" value="GT4_PimA-like"/>
    <property type="match status" value="1"/>
</dbReference>
<protein>
    <recommendedName>
        <fullName evidence="5">Glycosyltransferase involved in cell wall biosynthesis</fullName>
    </recommendedName>
</protein>
<evidence type="ECO:0000313" key="4">
    <source>
        <dbReference type="Proteomes" id="UP000605148"/>
    </source>
</evidence>
<dbReference type="Pfam" id="PF00534">
    <property type="entry name" value="Glycos_transf_1"/>
    <property type="match status" value="1"/>
</dbReference>
<feature type="domain" description="Glycosyltransferase subfamily 4-like N-terminal" evidence="2">
    <location>
        <begin position="60"/>
        <end position="163"/>
    </location>
</feature>
<comment type="caution">
    <text evidence="3">The sequence shown here is derived from an EMBL/GenBank/DDBJ whole genome shotgun (WGS) entry which is preliminary data.</text>
</comment>
<proteinExistence type="predicted"/>
<dbReference type="Pfam" id="PF13439">
    <property type="entry name" value="Glyco_transf_4"/>
    <property type="match status" value="1"/>
</dbReference>
<dbReference type="InterPro" id="IPR001296">
    <property type="entry name" value="Glyco_trans_1"/>
</dbReference>
<organism evidence="3 4">
    <name type="scientific">Roseibium aquae</name>
    <dbReference type="NCBI Taxonomy" id="1323746"/>
    <lineage>
        <taxon>Bacteria</taxon>
        <taxon>Pseudomonadati</taxon>
        <taxon>Pseudomonadota</taxon>
        <taxon>Alphaproteobacteria</taxon>
        <taxon>Hyphomicrobiales</taxon>
        <taxon>Stappiaceae</taxon>
        <taxon>Roseibium</taxon>
    </lineage>
</organism>
<sequence>MKVAVILPRGMVFSPKGATSIDLVAHDLYQASRYKESTYVIGAGVREPFDGVDFRPVEAESQAEFIRKAAGILKSDLPDLVVVHQHPESAAAISRFCAPVPVVLHRHGLMRHKRGWLSRWRKGRSLKPIHGFIFVSDFIRQGFLRAYPHLEPKTSVVFNGVDCREWRPLERKNQTVIYVGRAREDKGVDILLDAFKDIRQPGWHLDLVLGVQTDAERAYFQRIGAKVAPDEPISIFRNLTSSEVKGRLGQAAIAALPSIVEEGFPRAVVEAMACGCATIATASGGTPEAAGTCAILLPRSEAETTGENLAAALRGLINDEQKRMALSEAARRHVLSTLDLAAVAAAYDACLDRQLEPDPL</sequence>
<feature type="domain" description="Glycosyl transferase family 1" evidence="1">
    <location>
        <begin position="171"/>
        <end position="332"/>
    </location>
</feature>
<dbReference type="EMBL" id="BMFA01000014">
    <property type="protein sequence ID" value="GGB61112.1"/>
    <property type="molecule type" value="Genomic_DNA"/>
</dbReference>
<reference evidence="3" key="2">
    <citation type="submission" date="2020-09" db="EMBL/GenBank/DDBJ databases">
        <authorList>
            <person name="Sun Q."/>
            <person name="Zhou Y."/>
        </authorList>
    </citation>
    <scope>NUCLEOTIDE SEQUENCE</scope>
    <source>
        <strain evidence="3">CGMCC 1.12426</strain>
    </source>
</reference>
<evidence type="ECO:0000259" key="2">
    <source>
        <dbReference type="Pfam" id="PF13439"/>
    </source>
</evidence>